<keyword evidence="3" id="KW-1003">Cell membrane</keyword>
<keyword evidence="6 8" id="KW-1133">Transmembrane helix</keyword>
<dbReference type="GO" id="GO:0005886">
    <property type="term" value="C:plasma membrane"/>
    <property type="evidence" value="ECO:0007669"/>
    <property type="project" value="UniProtKB-SubCell"/>
</dbReference>
<feature type="transmembrane region" description="Helical" evidence="8">
    <location>
        <begin position="440"/>
        <end position="459"/>
    </location>
</feature>
<feature type="transmembrane region" description="Helical" evidence="8">
    <location>
        <begin position="255"/>
        <end position="273"/>
    </location>
</feature>
<evidence type="ECO:0000256" key="5">
    <source>
        <dbReference type="ARBA" id="ARBA00022970"/>
    </source>
</evidence>
<comment type="caution">
    <text evidence="10">The sequence shown here is derived from an EMBL/GenBank/DDBJ whole genome shotgun (WGS) entry which is preliminary data.</text>
</comment>
<dbReference type="PROSITE" id="PS00218">
    <property type="entry name" value="AMINO_ACID_PERMEASE_1"/>
    <property type="match status" value="1"/>
</dbReference>
<feature type="transmembrane region" description="Helical" evidence="8">
    <location>
        <begin position="285"/>
        <end position="309"/>
    </location>
</feature>
<dbReference type="InterPro" id="IPR004840">
    <property type="entry name" value="Amino_acid_permease_CS"/>
</dbReference>
<evidence type="ECO:0000256" key="3">
    <source>
        <dbReference type="ARBA" id="ARBA00022475"/>
    </source>
</evidence>
<evidence type="ECO:0000256" key="4">
    <source>
        <dbReference type="ARBA" id="ARBA00022692"/>
    </source>
</evidence>
<evidence type="ECO:0000256" key="2">
    <source>
        <dbReference type="ARBA" id="ARBA00022448"/>
    </source>
</evidence>
<protein>
    <submittedName>
        <fullName evidence="10">Amino acid transporter</fullName>
    </submittedName>
</protein>
<comment type="subcellular location">
    <subcellularLocation>
        <location evidence="1">Cell membrane</location>
        <topology evidence="1">Multi-pass membrane protein</topology>
    </subcellularLocation>
</comment>
<feature type="transmembrane region" description="Helical" evidence="8">
    <location>
        <begin position="414"/>
        <end position="434"/>
    </location>
</feature>
<dbReference type="PIRSF" id="PIRSF006060">
    <property type="entry name" value="AA_transporter"/>
    <property type="match status" value="1"/>
</dbReference>
<sequence>MSKSSQPSGYVEGSNVNPDGTRRELSNLNVQMIAIGGAIGTGLFLGSGSTIHRTGPSILLVYIIIGFFFYLMMRAIGEMMYTDPSKHTFVAFIHRYMGPKYGRFAEWNYWLTIVLTAMAEMIAISTYVRTWFPSWPGWLVQIVFLLAMMGLNLFVVSAFGKAETVMALIKIFAILALIVIGIIMVIMHYKSPTGHIASFTNVLGNFKMFPNGIDQFIFAFPMVFFAFQGIEFVGITTAETKNPRQVLPKAINQTLLRILIFYVGALFVIMSITPWRQINADSSPFVQIFSLAGIPAAGDIINLVVIIAATSSLNSFLFSGGRHLYQLALEAGPNKMQVFKTISLNGIPVYAVIGTAVLTLFAPIITATGMTDAFSFVTSISSDIYIIVCVLTMISHLRYRQSSEFLDHEFQMPLAKFSNPLTILFFVVIYASLFFSPTSIWAAVGASVWAIGFFLVIAYRDKHGAYPKDGSLSE</sequence>
<name>A0A0R1VIG4_9LACO</name>
<keyword evidence="4 8" id="KW-0812">Transmembrane</keyword>
<evidence type="ECO:0000313" key="10">
    <source>
        <dbReference type="EMBL" id="KRM01724.1"/>
    </source>
</evidence>
<evidence type="ECO:0000259" key="9">
    <source>
        <dbReference type="Pfam" id="PF00324"/>
    </source>
</evidence>
<feature type="transmembrane region" description="Helical" evidence="8">
    <location>
        <begin position="107"/>
        <end position="132"/>
    </location>
</feature>
<dbReference type="Pfam" id="PF00324">
    <property type="entry name" value="AA_permease"/>
    <property type="match status" value="1"/>
</dbReference>
<feature type="transmembrane region" description="Helical" evidence="8">
    <location>
        <begin position="167"/>
        <end position="189"/>
    </location>
</feature>
<evidence type="ECO:0000256" key="7">
    <source>
        <dbReference type="ARBA" id="ARBA00023136"/>
    </source>
</evidence>
<dbReference type="PATRIC" id="fig|1423749.3.peg.522"/>
<dbReference type="RefSeq" id="WP_056937564.1">
    <property type="nucleotide sequence ID" value="NZ_AZFN01000015.1"/>
</dbReference>
<dbReference type="FunFam" id="1.20.1740.10:FF:000001">
    <property type="entry name" value="Amino acid permease"/>
    <property type="match status" value="1"/>
</dbReference>
<dbReference type="PANTHER" id="PTHR43495">
    <property type="entry name" value="GABA PERMEASE"/>
    <property type="match status" value="1"/>
</dbReference>
<keyword evidence="5" id="KW-0029">Amino-acid transport</keyword>
<feature type="transmembrane region" description="Helical" evidence="8">
    <location>
        <begin position="32"/>
        <end position="51"/>
    </location>
</feature>
<dbReference type="Proteomes" id="UP000051739">
    <property type="component" value="Unassembled WGS sequence"/>
</dbReference>
<keyword evidence="2" id="KW-0813">Transport</keyword>
<evidence type="ECO:0000256" key="6">
    <source>
        <dbReference type="ARBA" id="ARBA00022989"/>
    </source>
</evidence>
<dbReference type="GO" id="GO:0006865">
    <property type="term" value="P:amino acid transport"/>
    <property type="evidence" value="ECO:0007669"/>
    <property type="project" value="UniProtKB-KW"/>
</dbReference>
<dbReference type="EMBL" id="AZFN01000015">
    <property type="protein sequence ID" value="KRM01724.1"/>
    <property type="molecule type" value="Genomic_DNA"/>
</dbReference>
<dbReference type="Gene3D" id="1.20.1740.10">
    <property type="entry name" value="Amino acid/polyamine transporter I"/>
    <property type="match status" value="1"/>
</dbReference>
<feature type="transmembrane region" description="Helical" evidence="8">
    <location>
        <begin position="216"/>
        <end position="235"/>
    </location>
</feature>
<dbReference type="PANTHER" id="PTHR43495:SF2">
    <property type="entry name" value="D-SERINE_D-ALANINE_GLYCINE TRANSPORTER"/>
    <property type="match status" value="1"/>
</dbReference>
<evidence type="ECO:0000256" key="8">
    <source>
        <dbReference type="SAM" id="Phobius"/>
    </source>
</evidence>
<evidence type="ECO:0000256" key="1">
    <source>
        <dbReference type="ARBA" id="ARBA00004651"/>
    </source>
</evidence>
<proteinExistence type="predicted"/>
<feature type="transmembrane region" description="Helical" evidence="8">
    <location>
        <begin position="57"/>
        <end position="76"/>
    </location>
</feature>
<organism evidence="10 11">
    <name type="scientific">Limosilactobacillus gastricus DSM 16045</name>
    <dbReference type="NCBI Taxonomy" id="1423749"/>
    <lineage>
        <taxon>Bacteria</taxon>
        <taxon>Bacillati</taxon>
        <taxon>Bacillota</taxon>
        <taxon>Bacilli</taxon>
        <taxon>Lactobacillales</taxon>
        <taxon>Lactobacillaceae</taxon>
        <taxon>Limosilactobacillus</taxon>
    </lineage>
</organism>
<feature type="domain" description="Amino acid permease/ SLC12A" evidence="9">
    <location>
        <begin position="30"/>
        <end position="457"/>
    </location>
</feature>
<accession>A0A0R1VIG4</accession>
<dbReference type="AlphaFoldDB" id="A0A0R1VIG4"/>
<feature type="transmembrane region" description="Helical" evidence="8">
    <location>
        <begin position="347"/>
        <end position="367"/>
    </location>
</feature>
<gene>
    <name evidence="10" type="ORF">FC60_GL000518</name>
</gene>
<keyword evidence="11" id="KW-1185">Reference proteome</keyword>
<keyword evidence="7 8" id="KW-0472">Membrane</keyword>
<evidence type="ECO:0000313" key="11">
    <source>
        <dbReference type="Proteomes" id="UP000051739"/>
    </source>
</evidence>
<feature type="transmembrane region" description="Helical" evidence="8">
    <location>
        <begin position="373"/>
        <end position="394"/>
    </location>
</feature>
<dbReference type="InterPro" id="IPR004841">
    <property type="entry name" value="AA-permease/SLC12A_dom"/>
</dbReference>
<feature type="transmembrane region" description="Helical" evidence="8">
    <location>
        <begin position="138"/>
        <end position="160"/>
    </location>
</feature>
<reference evidence="10 11" key="1">
    <citation type="journal article" date="2015" name="Genome Announc.">
        <title>Expanding the biotechnology potential of lactobacilli through comparative genomics of 213 strains and associated genera.</title>
        <authorList>
            <person name="Sun Z."/>
            <person name="Harris H.M."/>
            <person name="McCann A."/>
            <person name="Guo C."/>
            <person name="Argimon S."/>
            <person name="Zhang W."/>
            <person name="Yang X."/>
            <person name="Jeffery I.B."/>
            <person name="Cooney J.C."/>
            <person name="Kagawa T.F."/>
            <person name="Liu W."/>
            <person name="Song Y."/>
            <person name="Salvetti E."/>
            <person name="Wrobel A."/>
            <person name="Rasinkangas P."/>
            <person name="Parkhill J."/>
            <person name="Rea M.C."/>
            <person name="O'Sullivan O."/>
            <person name="Ritari J."/>
            <person name="Douillard F.P."/>
            <person name="Paul Ross R."/>
            <person name="Yang R."/>
            <person name="Briner A.E."/>
            <person name="Felis G.E."/>
            <person name="de Vos W.M."/>
            <person name="Barrangou R."/>
            <person name="Klaenhammer T.R."/>
            <person name="Caufield P.W."/>
            <person name="Cui Y."/>
            <person name="Zhang H."/>
            <person name="O'Toole P.W."/>
        </authorList>
    </citation>
    <scope>NUCLEOTIDE SEQUENCE [LARGE SCALE GENOMIC DNA]</scope>
    <source>
        <strain evidence="10 11">DSM 16045</strain>
    </source>
</reference>
<dbReference type="GO" id="GO:0055085">
    <property type="term" value="P:transmembrane transport"/>
    <property type="evidence" value="ECO:0007669"/>
    <property type="project" value="InterPro"/>
</dbReference>